<accession>A0A8S3RW79</accession>
<dbReference type="PANTHER" id="PTHR47510">
    <property type="entry name" value="REVERSE TRANSCRIPTASE DOMAIN-CONTAINING PROTEIN"/>
    <property type="match status" value="1"/>
</dbReference>
<evidence type="ECO:0000313" key="2">
    <source>
        <dbReference type="Proteomes" id="UP000683360"/>
    </source>
</evidence>
<dbReference type="OrthoDB" id="6154567at2759"/>
<gene>
    <name evidence="1" type="ORF">MEDL_24624</name>
</gene>
<name>A0A8S3RW79_MYTED</name>
<dbReference type="EMBL" id="CAJPWZ010001237">
    <property type="protein sequence ID" value="CAG2210541.1"/>
    <property type="molecule type" value="Genomic_DNA"/>
</dbReference>
<evidence type="ECO:0000313" key="1">
    <source>
        <dbReference type="EMBL" id="CAG2210541.1"/>
    </source>
</evidence>
<sequence length="246" mass="29187">MVSEVEWNKLLDNDISIHESCNIFTHEFLKVTESCIPKKEVIIRSNDKIWFNSNLRKEIRKRDRFRKIFKKNKSMTNEKKFKNQRNRVNNLKKQIKQNFYENINENLNELKQTNSRVYWKIINSLLKEDRSSNDIPPMQNPSNNFEFSYDAKEKVDILNRYFCSIASLDANNTKVPDFDDRDDMIGLSRMFADDTSIGHTAPDETTLQSMINIDLQNINSWANDWLVKFNPNKTNIMLFSNKNSKK</sequence>
<dbReference type="AlphaFoldDB" id="A0A8S3RW79"/>
<comment type="caution">
    <text evidence="1">The sequence shown here is derived from an EMBL/GenBank/DDBJ whole genome shotgun (WGS) entry which is preliminary data.</text>
</comment>
<protein>
    <submittedName>
        <fullName evidence="1">Uncharacterized protein</fullName>
    </submittedName>
</protein>
<keyword evidence="2" id="KW-1185">Reference proteome</keyword>
<reference evidence="1" key="1">
    <citation type="submission" date="2021-03" db="EMBL/GenBank/DDBJ databases">
        <authorList>
            <person name="Bekaert M."/>
        </authorList>
    </citation>
    <scope>NUCLEOTIDE SEQUENCE</scope>
</reference>
<dbReference type="Proteomes" id="UP000683360">
    <property type="component" value="Unassembled WGS sequence"/>
</dbReference>
<proteinExistence type="predicted"/>
<organism evidence="1 2">
    <name type="scientific">Mytilus edulis</name>
    <name type="common">Blue mussel</name>
    <dbReference type="NCBI Taxonomy" id="6550"/>
    <lineage>
        <taxon>Eukaryota</taxon>
        <taxon>Metazoa</taxon>
        <taxon>Spiralia</taxon>
        <taxon>Lophotrochozoa</taxon>
        <taxon>Mollusca</taxon>
        <taxon>Bivalvia</taxon>
        <taxon>Autobranchia</taxon>
        <taxon>Pteriomorphia</taxon>
        <taxon>Mytilida</taxon>
        <taxon>Mytiloidea</taxon>
        <taxon>Mytilidae</taxon>
        <taxon>Mytilinae</taxon>
        <taxon>Mytilus</taxon>
    </lineage>
</organism>
<dbReference type="PANTHER" id="PTHR47510:SF3">
    <property type="entry name" value="ENDO_EXONUCLEASE_PHOSPHATASE DOMAIN-CONTAINING PROTEIN"/>
    <property type="match status" value="1"/>
</dbReference>